<dbReference type="PANTHER" id="PTHR34387:SF1">
    <property type="entry name" value="PERIPLASMIC IMMUNOGENIC PROTEIN"/>
    <property type="match status" value="1"/>
</dbReference>
<dbReference type="GO" id="GO:0006974">
    <property type="term" value="P:DNA damage response"/>
    <property type="evidence" value="ECO:0007669"/>
    <property type="project" value="TreeGrafter"/>
</dbReference>
<dbReference type="RefSeq" id="WP_166226859.1">
    <property type="nucleotide sequence ID" value="NZ_CP049989.1"/>
</dbReference>
<dbReference type="Pfam" id="PF04402">
    <property type="entry name" value="SIMPL"/>
    <property type="match status" value="1"/>
</dbReference>
<feature type="chain" id="PRO_5026141964" evidence="1">
    <location>
        <begin position="35"/>
        <end position="246"/>
    </location>
</feature>
<dbReference type="PANTHER" id="PTHR34387">
    <property type="entry name" value="SLR1258 PROTEIN"/>
    <property type="match status" value="1"/>
</dbReference>
<organism evidence="2 3">
    <name type="scientific">Hydrogenophaga crocea</name>
    <dbReference type="NCBI Taxonomy" id="2716225"/>
    <lineage>
        <taxon>Bacteria</taxon>
        <taxon>Pseudomonadati</taxon>
        <taxon>Pseudomonadota</taxon>
        <taxon>Betaproteobacteria</taxon>
        <taxon>Burkholderiales</taxon>
        <taxon>Comamonadaceae</taxon>
        <taxon>Hydrogenophaga</taxon>
    </lineage>
</organism>
<proteinExistence type="predicted"/>
<evidence type="ECO:0000313" key="2">
    <source>
        <dbReference type="EMBL" id="QIM52257.1"/>
    </source>
</evidence>
<reference evidence="2 3" key="1">
    <citation type="submission" date="2020-03" db="EMBL/GenBank/DDBJ databases">
        <title>Hydrogenophaga sp. nov. isolated from cyanobacterial mat.</title>
        <authorList>
            <person name="Thorat V."/>
            <person name="Kirdat K."/>
            <person name="Tiwarekar B."/>
            <person name="Costa E.D."/>
            <person name="Yadav A."/>
        </authorList>
    </citation>
    <scope>NUCLEOTIDE SEQUENCE [LARGE SCALE GENOMIC DNA]</scope>
    <source>
        <strain evidence="2 3">BA0156</strain>
    </source>
</reference>
<feature type="signal peptide" evidence="1">
    <location>
        <begin position="1"/>
        <end position="34"/>
    </location>
</feature>
<gene>
    <name evidence="2" type="ORF">G9Q37_08930</name>
</gene>
<keyword evidence="3" id="KW-1185">Reference proteome</keyword>
<dbReference type="InterPro" id="IPR052022">
    <property type="entry name" value="26kDa_periplasmic_antigen"/>
</dbReference>
<accession>A0A6G8IGE3</accession>
<evidence type="ECO:0000313" key="3">
    <source>
        <dbReference type="Proteomes" id="UP000503162"/>
    </source>
</evidence>
<sequence>MTFSPNRRTPAAWRRTCASAALLMALGAPALAQAAQPEVPANVVSLSASGHLEVPQDWLTVMLSTTKEGADAATVQNQLKQAVDAALATAQAQARPQQLEVRTGNLRLYPRYGSNGRISGWQGQAELVLEGRDVARVSEVAGRIQTMSVSNMGFSLSRDARLALESQVQAQAIERFRARAAEVAKGFGFSGYTLREVSVSSADMPERPVPRMMAMEAKAAAADMPVPTAAGTATVSVTVSGSVQLR</sequence>
<dbReference type="KEGG" id="hcz:G9Q37_08930"/>
<dbReference type="Proteomes" id="UP000503162">
    <property type="component" value="Chromosome"/>
</dbReference>
<name>A0A6G8IGE3_9BURK</name>
<protein>
    <submittedName>
        <fullName evidence="2">SIMPL domain-containing protein</fullName>
    </submittedName>
</protein>
<dbReference type="Gene3D" id="3.30.110.170">
    <property type="entry name" value="Protein of unknown function (DUF541), domain 1"/>
    <property type="match status" value="1"/>
</dbReference>
<dbReference type="EMBL" id="CP049989">
    <property type="protein sequence ID" value="QIM52257.1"/>
    <property type="molecule type" value="Genomic_DNA"/>
</dbReference>
<keyword evidence="1" id="KW-0732">Signal</keyword>
<dbReference type="AlphaFoldDB" id="A0A6G8IGE3"/>
<dbReference type="InterPro" id="IPR007497">
    <property type="entry name" value="SIMPL/DUF541"/>
</dbReference>
<evidence type="ECO:0000256" key="1">
    <source>
        <dbReference type="SAM" id="SignalP"/>
    </source>
</evidence>
<dbReference type="Gene3D" id="3.30.70.2970">
    <property type="entry name" value="Protein of unknown function (DUF541), domain 2"/>
    <property type="match status" value="1"/>
</dbReference>